<accession>A0A1G2IVH5</accession>
<proteinExistence type="inferred from homology"/>
<dbReference type="AlphaFoldDB" id="A0A1G2IVH5"/>
<comment type="caution">
    <text evidence="16">The sequence shown here is derived from an EMBL/GenBank/DDBJ whole genome shotgun (WGS) entry which is preliminary data.</text>
</comment>
<evidence type="ECO:0000256" key="11">
    <source>
        <dbReference type="ARBA" id="ARBA00039108"/>
    </source>
</evidence>
<evidence type="ECO:0000259" key="15">
    <source>
        <dbReference type="Pfam" id="PF00275"/>
    </source>
</evidence>
<dbReference type="EC" id="2.5.1.7" evidence="11 14"/>
<dbReference type="GO" id="GO:0005737">
    <property type="term" value="C:cytoplasm"/>
    <property type="evidence" value="ECO:0007669"/>
    <property type="project" value="UniProtKB-SubCell"/>
</dbReference>
<dbReference type="GO" id="GO:0008760">
    <property type="term" value="F:UDP-N-acetylglucosamine 1-carboxyvinyltransferase activity"/>
    <property type="evidence" value="ECO:0007669"/>
    <property type="project" value="UniProtKB-UniRule"/>
</dbReference>
<keyword evidence="8" id="KW-0131">Cell cycle</keyword>
<evidence type="ECO:0000256" key="4">
    <source>
        <dbReference type="ARBA" id="ARBA00022618"/>
    </source>
</evidence>
<evidence type="ECO:0000256" key="2">
    <source>
        <dbReference type="ARBA" id="ARBA00004752"/>
    </source>
</evidence>
<feature type="domain" description="Enolpyruvate transferase" evidence="15">
    <location>
        <begin position="8"/>
        <end position="418"/>
    </location>
</feature>
<keyword evidence="3" id="KW-0963">Cytoplasm</keyword>
<evidence type="ECO:0000256" key="7">
    <source>
        <dbReference type="ARBA" id="ARBA00022984"/>
    </source>
</evidence>
<evidence type="ECO:0000256" key="10">
    <source>
        <dbReference type="ARBA" id="ARBA00038367"/>
    </source>
</evidence>
<evidence type="ECO:0000256" key="9">
    <source>
        <dbReference type="ARBA" id="ARBA00023316"/>
    </source>
</evidence>
<organism evidence="16 17">
    <name type="scientific">Candidatus Staskawiczbacteria bacterium RIFOXYB1_FULL_37_44</name>
    <dbReference type="NCBI Taxonomy" id="1802223"/>
    <lineage>
        <taxon>Bacteria</taxon>
        <taxon>Candidatus Staskawicziibacteriota</taxon>
    </lineage>
</organism>
<keyword evidence="5 16" id="KW-0808">Transferase</keyword>
<dbReference type="GO" id="GO:0008360">
    <property type="term" value="P:regulation of cell shape"/>
    <property type="evidence" value="ECO:0007669"/>
    <property type="project" value="UniProtKB-KW"/>
</dbReference>
<dbReference type="NCBIfam" id="NF006873">
    <property type="entry name" value="PRK09369.1"/>
    <property type="match status" value="1"/>
</dbReference>
<dbReference type="InterPro" id="IPR005750">
    <property type="entry name" value="UDP_GlcNAc_COvinyl_MurA"/>
</dbReference>
<evidence type="ECO:0000256" key="14">
    <source>
        <dbReference type="NCBIfam" id="TIGR01072"/>
    </source>
</evidence>
<evidence type="ECO:0000256" key="13">
    <source>
        <dbReference type="ARBA" id="ARBA00047527"/>
    </source>
</evidence>
<dbReference type="Pfam" id="PF00275">
    <property type="entry name" value="EPSP_synthase"/>
    <property type="match status" value="1"/>
</dbReference>
<evidence type="ECO:0000256" key="5">
    <source>
        <dbReference type="ARBA" id="ARBA00022679"/>
    </source>
</evidence>
<reference evidence="16 17" key="1">
    <citation type="journal article" date="2016" name="Nat. Commun.">
        <title>Thousands of microbial genomes shed light on interconnected biogeochemical processes in an aquifer system.</title>
        <authorList>
            <person name="Anantharaman K."/>
            <person name="Brown C.T."/>
            <person name="Hug L.A."/>
            <person name="Sharon I."/>
            <person name="Castelle C.J."/>
            <person name="Probst A.J."/>
            <person name="Thomas B.C."/>
            <person name="Singh A."/>
            <person name="Wilkins M.J."/>
            <person name="Karaoz U."/>
            <person name="Brodie E.L."/>
            <person name="Williams K.H."/>
            <person name="Hubbard S.S."/>
            <person name="Banfield J.F."/>
        </authorList>
    </citation>
    <scope>NUCLEOTIDE SEQUENCE [LARGE SCALE GENOMIC DNA]</scope>
</reference>
<keyword evidence="9" id="KW-0961">Cell wall biogenesis/degradation</keyword>
<evidence type="ECO:0000256" key="1">
    <source>
        <dbReference type="ARBA" id="ARBA00004496"/>
    </source>
</evidence>
<dbReference type="GO" id="GO:0019277">
    <property type="term" value="P:UDP-N-acetylgalactosamine biosynthetic process"/>
    <property type="evidence" value="ECO:0007669"/>
    <property type="project" value="InterPro"/>
</dbReference>
<sequence length="429" mass="47278">MQEKFVINGGNKLMGEIEVMGSKNTAFPVLVASMLTKEPCIIGNIPLVEDVFKMIGILEKMGATVKWLSINKIKITCENIDPKKLSNEIVSNFRGSVLLWGALLARFDNFKTATPGGCIIGARPLDTHFDAFLQMGVNVKQSGKFYQFAKEQNSGLPRRSAPRNDEVILDEFSVTATENVLLFAASQNKKTTLKIADQDYQVQEVAKVLKKMGAKIKFSGPHIFEVIGKEKLKGFNYNIVSDPIEAGTFILMALAIKGEVLIKNVDAEHLTLFFKKLKNIGANLEFPGERSVKVLYSPKIVIDKIQSMPHPGISTDLLPLFGVLATQTKGGTLIHDPLYEGRLKYLEELNKMGADIIFCDPHRAIINGPTHLQGIEVPSLDLRAGAALIIAGLVAQGTTVINNAYQVDRGYEKIEERLQKIGADIKRVK</sequence>
<dbReference type="CDD" id="cd01555">
    <property type="entry name" value="UdpNAET"/>
    <property type="match status" value="1"/>
</dbReference>
<dbReference type="SUPFAM" id="SSF55205">
    <property type="entry name" value="EPT/RTPC-like"/>
    <property type="match status" value="1"/>
</dbReference>
<evidence type="ECO:0000256" key="6">
    <source>
        <dbReference type="ARBA" id="ARBA00022960"/>
    </source>
</evidence>
<comment type="similarity">
    <text evidence="10">Belongs to the EPSP synthase family. MurA subfamily.</text>
</comment>
<dbReference type="InterPro" id="IPR001986">
    <property type="entry name" value="Enolpyruvate_Tfrase_dom"/>
</dbReference>
<dbReference type="InterPro" id="IPR050068">
    <property type="entry name" value="MurA_subfamily"/>
</dbReference>
<evidence type="ECO:0000313" key="17">
    <source>
        <dbReference type="Proteomes" id="UP000178650"/>
    </source>
</evidence>
<keyword evidence="6" id="KW-0133">Cell shape</keyword>
<evidence type="ECO:0000256" key="3">
    <source>
        <dbReference type="ARBA" id="ARBA00022490"/>
    </source>
</evidence>
<evidence type="ECO:0000313" key="16">
    <source>
        <dbReference type="EMBL" id="OGZ78846.1"/>
    </source>
</evidence>
<dbReference type="GO" id="GO:0009252">
    <property type="term" value="P:peptidoglycan biosynthetic process"/>
    <property type="evidence" value="ECO:0007669"/>
    <property type="project" value="UniProtKB-UniRule"/>
</dbReference>
<comment type="subcellular location">
    <subcellularLocation>
        <location evidence="1">Cytoplasm</location>
    </subcellularLocation>
</comment>
<keyword evidence="7" id="KW-0573">Peptidoglycan synthesis</keyword>
<dbReference type="Proteomes" id="UP000178650">
    <property type="component" value="Unassembled WGS sequence"/>
</dbReference>
<dbReference type="GO" id="GO:0051301">
    <property type="term" value="P:cell division"/>
    <property type="evidence" value="ECO:0007669"/>
    <property type="project" value="UniProtKB-KW"/>
</dbReference>
<evidence type="ECO:0000256" key="12">
    <source>
        <dbReference type="ARBA" id="ARBA00039754"/>
    </source>
</evidence>
<dbReference type="InterPro" id="IPR036968">
    <property type="entry name" value="Enolpyruvate_Tfrase_sf"/>
</dbReference>
<comment type="pathway">
    <text evidence="2">Cell wall biogenesis; peptidoglycan biosynthesis.</text>
</comment>
<dbReference type="InterPro" id="IPR013792">
    <property type="entry name" value="RNA3'P_cycl/enolpyr_Trfase_a/b"/>
</dbReference>
<dbReference type="STRING" id="1802223.A2358_01075"/>
<gene>
    <name evidence="16" type="ORF">A2358_01075</name>
</gene>
<dbReference type="EMBL" id="MHPJ01000012">
    <property type="protein sequence ID" value="OGZ78846.1"/>
    <property type="molecule type" value="Genomic_DNA"/>
</dbReference>
<comment type="catalytic activity">
    <reaction evidence="13">
        <text>phosphoenolpyruvate + UDP-N-acetyl-alpha-D-glucosamine = UDP-N-acetyl-3-O-(1-carboxyvinyl)-alpha-D-glucosamine + phosphate</text>
        <dbReference type="Rhea" id="RHEA:18681"/>
        <dbReference type="ChEBI" id="CHEBI:43474"/>
        <dbReference type="ChEBI" id="CHEBI:57705"/>
        <dbReference type="ChEBI" id="CHEBI:58702"/>
        <dbReference type="ChEBI" id="CHEBI:68483"/>
        <dbReference type="EC" id="2.5.1.7"/>
    </reaction>
</comment>
<name>A0A1G2IVH5_9BACT</name>
<evidence type="ECO:0000256" key="8">
    <source>
        <dbReference type="ARBA" id="ARBA00023306"/>
    </source>
</evidence>
<dbReference type="Gene3D" id="3.65.10.10">
    <property type="entry name" value="Enolpyruvate transferase domain"/>
    <property type="match status" value="2"/>
</dbReference>
<dbReference type="PANTHER" id="PTHR43783">
    <property type="entry name" value="UDP-N-ACETYLGLUCOSAMINE 1-CARBOXYVINYLTRANSFERASE"/>
    <property type="match status" value="1"/>
</dbReference>
<dbReference type="PANTHER" id="PTHR43783:SF1">
    <property type="entry name" value="UDP-N-ACETYLGLUCOSAMINE 1-CARBOXYVINYLTRANSFERASE"/>
    <property type="match status" value="1"/>
</dbReference>
<protein>
    <recommendedName>
        <fullName evidence="12 14">UDP-N-acetylglucosamine 1-carboxyvinyltransferase</fullName>
        <ecNumber evidence="11 14">2.5.1.7</ecNumber>
    </recommendedName>
</protein>
<dbReference type="NCBIfam" id="TIGR01072">
    <property type="entry name" value="murA"/>
    <property type="match status" value="1"/>
</dbReference>
<dbReference type="GO" id="GO:0071555">
    <property type="term" value="P:cell wall organization"/>
    <property type="evidence" value="ECO:0007669"/>
    <property type="project" value="UniProtKB-KW"/>
</dbReference>
<keyword evidence="4" id="KW-0132">Cell division</keyword>